<keyword evidence="2" id="KW-1185">Reference proteome</keyword>
<gene>
    <name evidence="1" type="ORF">L6452_09787</name>
</gene>
<reference evidence="2" key="1">
    <citation type="journal article" date="2022" name="Mol. Ecol. Resour.">
        <title>The genomes of chicory, endive, great burdock and yacon provide insights into Asteraceae palaeo-polyploidization history and plant inulin production.</title>
        <authorList>
            <person name="Fan W."/>
            <person name="Wang S."/>
            <person name="Wang H."/>
            <person name="Wang A."/>
            <person name="Jiang F."/>
            <person name="Liu H."/>
            <person name="Zhao H."/>
            <person name="Xu D."/>
            <person name="Zhang Y."/>
        </authorList>
    </citation>
    <scope>NUCLEOTIDE SEQUENCE [LARGE SCALE GENOMIC DNA]</scope>
    <source>
        <strain evidence="2">cv. Niubang</strain>
    </source>
</reference>
<reference evidence="1 2" key="2">
    <citation type="journal article" date="2022" name="Mol. Ecol. Resour.">
        <title>The genomes of chicory, endive, great burdock and yacon provide insights into Asteraceae paleo-polyploidization history and plant inulin production.</title>
        <authorList>
            <person name="Fan W."/>
            <person name="Wang S."/>
            <person name="Wang H."/>
            <person name="Wang A."/>
            <person name="Jiang F."/>
            <person name="Liu H."/>
            <person name="Zhao H."/>
            <person name="Xu D."/>
            <person name="Zhang Y."/>
        </authorList>
    </citation>
    <scope>NUCLEOTIDE SEQUENCE [LARGE SCALE GENOMIC DNA]</scope>
    <source>
        <strain evidence="2">cv. Niubang</strain>
    </source>
</reference>
<proteinExistence type="predicted"/>
<dbReference type="Proteomes" id="UP001055879">
    <property type="component" value="Linkage Group LG03"/>
</dbReference>
<name>A0ACB9DLW1_ARCLA</name>
<protein>
    <submittedName>
        <fullName evidence="1">Uncharacterized protein</fullName>
    </submittedName>
</protein>
<comment type="caution">
    <text evidence="1">The sequence shown here is derived from an EMBL/GenBank/DDBJ whole genome shotgun (WGS) entry which is preliminary data.</text>
</comment>
<dbReference type="EMBL" id="CM042049">
    <property type="protein sequence ID" value="KAI3747333.1"/>
    <property type="molecule type" value="Genomic_DNA"/>
</dbReference>
<organism evidence="1 2">
    <name type="scientific">Arctium lappa</name>
    <name type="common">Greater burdock</name>
    <name type="synonym">Lappa major</name>
    <dbReference type="NCBI Taxonomy" id="4217"/>
    <lineage>
        <taxon>Eukaryota</taxon>
        <taxon>Viridiplantae</taxon>
        <taxon>Streptophyta</taxon>
        <taxon>Embryophyta</taxon>
        <taxon>Tracheophyta</taxon>
        <taxon>Spermatophyta</taxon>
        <taxon>Magnoliopsida</taxon>
        <taxon>eudicotyledons</taxon>
        <taxon>Gunneridae</taxon>
        <taxon>Pentapetalae</taxon>
        <taxon>asterids</taxon>
        <taxon>campanulids</taxon>
        <taxon>Asterales</taxon>
        <taxon>Asteraceae</taxon>
        <taxon>Carduoideae</taxon>
        <taxon>Cardueae</taxon>
        <taxon>Arctiinae</taxon>
        <taxon>Arctium</taxon>
    </lineage>
</organism>
<sequence length="200" mass="21952">MKVFQVYHLLILLSLITTPSALRYSKAGCKYTCGKVIIPYPFGIGANCSINEWYVVNCNSSIPYLSALHHLEVLNVSLYNRTVTVNVPNIYNCQNQGQNTKQISSIDLGRSPFFFSKSRNNFVLKGCGNALIMDHGTVVAGCSTSCTNYSSLSERNNCFGISCCQTTIPHYLQSYSMNLTGLERQGGDVACGSAFLVDNI</sequence>
<evidence type="ECO:0000313" key="2">
    <source>
        <dbReference type="Proteomes" id="UP001055879"/>
    </source>
</evidence>
<accession>A0ACB9DLW1</accession>
<evidence type="ECO:0000313" key="1">
    <source>
        <dbReference type="EMBL" id="KAI3747333.1"/>
    </source>
</evidence>